<feature type="region of interest" description="Disordered" evidence="6">
    <location>
        <begin position="317"/>
        <end position="340"/>
    </location>
</feature>
<keyword evidence="2" id="KW-1003">Cell membrane</keyword>
<accession>A0A446CMW5</accession>
<evidence type="ECO:0000256" key="4">
    <source>
        <dbReference type="ARBA" id="ARBA00022989"/>
    </source>
</evidence>
<dbReference type="GO" id="GO:0015658">
    <property type="term" value="F:branched-chain amino acid transmembrane transporter activity"/>
    <property type="evidence" value="ECO:0007669"/>
    <property type="project" value="InterPro"/>
</dbReference>
<name>A0A446CMW5_9BURK</name>
<evidence type="ECO:0000313" key="9">
    <source>
        <dbReference type="Proteomes" id="UP000289465"/>
    </source>
</evidence>
<dbReference type="AlphaFoldDB" id="A0A446CMW5"/>
<dbReference type="Proteomes" id="UP000289465">
    <property type="component" value="Unassembled WGS sequence"/>
</dbReference>
<protein>
    <recommendedName>
        <fullName evidence="10">High-affinity branched-chain amino acid transport system permease protein LivH</fullName>
    </recommendedName>
</protein>
<feature type="transmembrane region" description="Helical" evidence="7">
    <location>
        <begin position="161"/>
        <end position="179"/>
    </location>
</feature>
<evidence type="ECO:0000256" key="1">
    <source>
        <dbReference type="ARBA" id="ARBA00004651"/>
    </source>
</evidence>
<evidence type="ECO:0000256" key="7">
    <source>
        <dbReference type="SAM" id="Phobius"/>
    </source>
</evidence>
<evidence type="ECO:0000256" key="3">
    <source>
        <dbReference type="ARBA" id="ARBA00022692"/>
    </source>
</evidence>
<gene>
    <name evidence="8" type="ORF">AVE30378_03398</name>
</gene>
<organism evidence="8 9">
    <name type="scientific">Achromobacter veterisilvae</name>
    <dbReference type="NCBI Taxonomy" id="2069367"/>
    <lineage>
        <taxon>Bacteria</taxon>
        <taxon>Pseudomonadati</taxon>
        <taxon>Pseudomonadota</taxon>
        <taxon>Betaproteobacteria</taxon>
        <taxon>Burkholderiales</taxon>
        <taxon>Alcaligenaceae</taxon>
        <taxon>Achromobacter</taxon>
    </lineage>
</organism>
<dbReference type="CDD" id="cd06581">
    <property type="entry name" value="TM_PBP1_LivM_like"/>
    <property type="match status" value="1"/>
</dbReference>
<keyword evidence="3 7" id="KW-0812">Transmembrane</keyword>
<dbReference type="InterPro" id="IPR001851">
    <property type="entry name" value="ABC_transp_permease"/>
</dbReference>
<dbReference type="GO" id="GO:0005886">
    <property type="term" value="C:plasma membrane"/>
    <property type="evidence" value="ECO:0007669"/>
    <property type="project" value="UniProtKB-SubCell"/>
</dbReference>
<evidence type="ECO:0000256" key="2">
    <source>
        <dbReference type="ARBA" id="ARBA00022475"/>
    </source>
</evidence>
<feature type="transmembrane region" description="Helical" evidence="7">
    <location>
        <begin position="281"/>
        <end position="299"/>
    </location>
</feature>
<dbReference type="Pfam" id="PF02653">
    <property type="entry name" value="BPD_transp_2"/>
    <property type="match status" value="1"/>
</dbReference>
<evidence type="ECO:0000256" key="6">
    <source>
        <dbReference type="SAM" id="MobiDB-lite"/>
    </source>
</evidence>
<reference evidence="8 9" key="1">
    <citation type="submission" date="2018-07" db="EMBL/GenBank/DDBJ databases">
        <authorList>
            <person name="Peeters C."/>
        </authorList>
    </citation>
    <scope>NUCLEOTIDE SEQUENCE [LARGE SCALE GENOMIC DNA]</scope>
    <source>
        <strain evidence="8 9">LMG 30378</strain>
    </source>
</reference>
<feature type="transmembrane region" description="Helical" evidence="7">
    <location>
        <begin position="30"/>
        <end position="54"/>
    </location>
</feature>
<comment type="subcellular location">
    <subcellularLocation>
        <location evidence="1">Cell membrane</location>
        <topology evidence="1">Multi-pass membrane protein</topology>
    </subcellularLocation>
</comment>
<feature type="transmembrane region" description="Helical" evidence="7">
    <location>
        <begin position="247"/>
        <end position="269"/>
    </location>
</feature>
<feature type="compositionally biased region" description="Low complexity" evidence="6">
    <location>
        <begin position="317"/>
        <end position="334"/>
    </location>
</feature>
<dbReference type="InterPro" id="IPR043428">
    <property type="entry name" value="LivM-like"/>
</dbReference>
<evidence type="ECO:0000256" key="5">
    <source>
        <dbReference type="ARBA" id="ARBA00023136"/>
    </source>
</evidence>
<feature type="transmembrane region" description="Helical" evidence="7">
    <location>
        <begin position="61"/>
        <end position="79"/>
    </location>
</feature>
<feature type="transmembrane region" description="Helical" evidence="7">
    <location>
        <begin position="211"/>
        <end position="235"/>
    </location>
</feature>
<proteinExistence type="predicted"/>
<evidence type="ECO:0008006" key="10">
    <source>
        <dbReference type="Google" id="ProtNLM"/>
    </source>
</evidence>
<feature type="transmembrane region" description="Helical" evidence="7">
    <location>
        <begin position="111"/>
        <end position="128"/>
    </location>
</feature>
<keyword evidence="5 7" id="KW-0472">Membrane</keyword>
<keyword evidence="4 7" id="KW-1133">Transmembrane helix</keyword>
<dbReference type="RefSeq" id="WP_129242074.1">
    <property type="nucleotide sequence ID" value="NZ_UFQC01000017.1"/>
</dbReference>
<dbReference type="OrthoDB" id="8846334at2"/>
<dbReference type="EMBL" id="UFQC01000017">
    <property type="protein sequence ID" value="SSW69239.1"/>
    <property type="molecule type" value="Genomic_DNA"/>
</dbReference>
<evidence type="ECO:0000313" key="8">
    <source>
        <dbReference type="EMBL" id="SSW69239.1"/>
    </source>
</evidence>
<dbReference type="PANTHER" id="PTHR30482">
    <property type="entry name" value="HIGH-AFFINITY BRANCHED-CHAIN AMINO ACID TRANSPORT SYSTEM PERMEASE"/>
    <property type="match status" value="1"/>
</dbReference>
<sequence>MKTSRQNVAIAACVAAVVLAVPFSTQNDFLLNLTILIMVWSIFAVGFDLVFGLLGMVSFGHAAFLGTGGYALALATQRYGLSFEAGLGLAILAGAACAWIFSIFALRVSGIFFALVTLALSQLMYILADSKLREWTGGADGLPGIGRPELAGIDFFATVNFYWYVAAVFALVMALMAMLRASPFGRAVAGVRQNEIRASQLGYNVQRLKQITFLVSGAVGGLAGGLLAAVLMYMNPQMLHWTTSGDVIIMTLLGGAGTLWGPVAGVLMFETLKEWLSGWTPYWYGILGLVFILATLYFPQGVLGAVQARWGRGRPAAPASPAAGEAAPAVPLAPREGSLS</sequence>
<feature type="transmembrane region" description="Helical" evidence="7">
    <location>
        <begin position="85"/>
        <end position="104"/>
    </location>
</feature>
<dbReference type="PANTHER" id="PTHR30482:SF17">
    <property type="entry name" value="ABC TRANSPORTER ATP-BINDING PROTEIN"/>
    <property type="match status" value="1"/>
</dbReference>